<dbReference type="Proteomes" id="UP000092154">
    <property type="component" value="Unassembled WGS sequence"/>
</dbReference>
<reference evidence="1 2" key="1">
    <citation type="submission" date="2016-06" db="EMBL/GenBank/DDBJ databases">
        <title>Comparative genomics of the ectomycorrhizal sister species Rhizopogon vinicolor and Rhizopogon vesiculosus (Basidiomycota: Boletales) reveals a divergence of the mating type B locus.</title>
        <authorList>
            <consortium name="DOE Joint Genome Institute"/>
            <person name="Mujic A.B."/>
            <person name="Kuo A."/>
            <person name="Tritt A."/>
            <person name="Lipzen A."/>
            <person name="Chen C."/>
            <person name="Johnson J."/>
            <person name="Sharma A."/>
            <person name="Barry K."/>
            <person name="Grigoriev I.V."/>
            <person name="Spatafora J.W."/>
        </authorList>
    </citation>
    <scope>NUCLEOTIDE SEQUENCE [LARGE SCALE GENOMIC DNA]</scope>
    <source>
        <strain evidence="1 2">AM-OR11-026</strain>
    </source>
</reference>
<organism evidence="1 2">
    <name type="scientific">Rhizopogon vinicolor AM-OR11-026</name>
    <dbReference type="NCBI Taxonomy" id="1314800"/>
    <lineage>
        <taxon>Eukaryota</taxon>
        <taxon>Fungi</taxon>
        <taxon>Dikarya</taxon>
        <taxon>Basidiomycota</taxon>
        <taxon>Agaricomycotina</taxon>
        <taxon>Agaricomycetes</taxon>
        <taxon>Agaricomycetidae</taxon>
        <taxon>Boletales</taxon>
        <taxon>Suillineae</taxon>
        <taxon>Rhizopogonaceae</taxon>
        <taxon>Rhizopogon</taxon>
    </lineage>
</organism>
<dbReference type="EMBL" id="KV448294">
    <property type="protein sequence ID" value="OAX38451.1"/>
    <property type="molecule type" value="Genomic_DNA"/>
</dbReference>
<name>A0A1B7N0W5_9AGAM</name>
<dbReference type="InParanoid" id="A0A1B7N0W5"/>
<evidence type="ECO:0000313" key="2">
    <source>
        <dbReference type="Proteomes" id="UP000092154"/>
    </source>
</evidence>
<protein>
    <submittedName>
        <fullName evidence="1">Uncharacterized protein</fullName>
    </submittedName>
</protein>
<gene>
    <name evidence="1" type="ORF">K503DRAFT_782860</name>
</gene>
<keyword evidence="2" id="KW-1185">Reference proteome</keyword>
<evidence type="ECO:0000313" key="1">
    <source>
        <dbReference type="EMBL" id="OAX38451.1"/>
    </source>
</evidence>
<sequence>MHSSLTRIPASAHTSLVFGVHQTLPHLAHCPVPPTLCNIFSRTSSGPGKRYKARYEDLEQSPQGVRITDAVLHSNSGLHALLILPWDYITSLKNKSANEMKLKLTWNPRVAYTSTTMGKESHITFAGFLPEERSFPPVWISSFHSMRVSSLSFAAGGSSGGEVPAPVGSTSSCPPLPLLLFWSAMCNTSLFETRTQKTNLSRLDRLGLGIDLGLNLLD</sequence>
<proteinExistence type="predicted"/>
<accession>A0A1B7N0W5</accession>
<dbReference type="AlphaFoldDB" id="A0A1B7N0W5"/>